<proteinExistence type="predicted"/>
<dbReference type="Proteomes" id="UP001056120">
    <property type="component" value="Linkage Group LG27"/>
</dbReference>
<reference evidence="2" key="1">
    <citation type="journal article" date="2022" name="Mol. Ecol. Resour.">
        <title>The genomes of chicory, endive, great burdock and yacon provide insights into Asteraceae palaeo-polyploidization history and plant inulin production.</title>
        <authorList>
            <person name="Fan W."/>
            <person name="Wang S."/>
            <person name="Wang H."/>
            <person name="Wang A."/>
            <person name="Jiang F."/>
            <person name="Liu H."/>
            <person name="Zhao H."/>
            <person name="Xu D."/>
            <person name="Zhang Y."/>
        </authorList>
    </citation>
    <scope>NUCLEOTIDE SEQUENCE [LARGE SCALE GENOMIC DNA]</scope>
    <source>
        <strain evidence="2">cv. Yunnan</strain>
    </source>
</reference>
<gene>
    <name evidence="1" type="ORF">L1987_81189</name>
</gene>
<accession>A0ACB8YQE1</accession>
<name>A0ACB8YQE1_9ASTR</name>
<evidence type="ECO:0000313" key="2">
    <source>
        <dbReference type="Proteomes" id="UP001056120"/>
    </source>
</evidence>
<sequence>MSNLTKDKDKGKAPMYENNTSDDNLPSAGLHCGSSSILYEQFVRMNLIDASNRFCGEDQQGSNQSFVFESPHGTRYWTPNVTTADKHAVGMVFANWIDAYNFYHSYAEKSGFSTRIGLMKNKIQLKLITKR</sequence>
<keyword evidence="2" id="KW-1185">Reference proteome</keyword>
<reference evidence="1 2" key="2">
    <citation type="journal article" date="2022" name="Mol. Ecol. Resour.">
        <title>The genomes of chicory, endive, great burdock and yacon provide insights into Asteraceae paleo-polyploidization history and plant inulin production.</title>
        <authorList>
            <person name="Fan W."/>
            <person name="Wang S."/>
            <person name="Wang H."/>
            <person name="Wang A."/>
            <person name="Jiang F."/>
            <person name="Liu H."/>
            <person name="Zhao H."/>
            <person name="Xu D."/>
            <person name="Zhang Y."/>
        </authorList>
    </citation>
    <scope>NUCLEOTIDE SEQUENCE [LARGE SCALE GENOMIC DNA]</scope>
    <source>
        <strain evidence="2">cv. Yunnan</strain>
        <tissue evidence="1">Leaves</tissue>
    </source>
</reference>
<comment type="caution">
    <text evidence="1">The sequence shown here is derived from an EMBL/GenBank/DDBJ whole genome shotgun (WGS) entry which is preliminary data.</text>
</comment>
<evidence type="ECO:0000313" key="1">
    <source>
        <dbReference type="EMBL" id="KAI3687492.1"/>
    </source>
</evidence>
<dbReference type="EMBL" id="CM042044">
    <property type="protein sequence ID" value="KAI3687492.1"/>
    <property type="molecule type" value="Genomic_DNA"/>
</dbReference>
<protein>
    <submittedName>
        <fullName evidence="1">Uncharacterized protein</fullName>
    </submittedName>
</protein>
<organism evidence="1 2">
    <name type="scientific">Smallanthus sonchifolius</name>
    <dbReference type="NCBI Taxonomy" id="185202"/>
    <lineage>
        <taxon>Eukaryota</taxon>
        <taxon>Viridiplantae</taxon>
        <taxon>Streptophyta</taxon>
        <taxon>Embryophyta</taxon>
        <taxon>Tracheophyta</taxon>
        <taxon>Spermatophyta</taxon>
        <taxon>Magnoliopsida</taxon>
        <taxon>eudicotyledons</taxon>
        <taxon>Gunneridae</taxon>
        <taxon>Pentapetalae</taxon>
        <taxon>asterids</taxon>
        <taxon>campanulids</taxon>
        <taxon>Asterales</taxon>
        <taxon>Asteraceae</taxon>
        <taxon>Asteroideae</taxon>
        <taxon>Heliantheae alliance</taxon>
        <taxon>Millerieae</taxon>
        <taxon>Smallanthus</taxon>
    </lineage>
</organism>